<keyword evidence="1" id="KW-0732">Signal</keyword>
<keyword evidence="4" id="KW-1185">Reference proteome</keyword>
<feature type="signal peptide" evidence="1">
    <location>
        <begin position="1"/>
        <end position="20"/>
    </location>
</feature>
<organism evidence="3 4">
    <name type="scientific">Phytohabitans kaempferiae</name>
    <dbReference type="NCBI Taxonomy" id="1620943"/>
    <lineage>
        <taxon>Bacteria</taxon>
        <taxon>Bacillati</taxon>
        <taxon>Actinomycetota</taxon>
        <taxon>Actinomycetes</taxon>
        <taxon>Micromonosporales</taxon>
        <taxon>Micromonosporaceae</taxon>
    </lineage>
</organism>
<accession>A0ABV6MFX6</accession>
<dbReference type="InterPro" id="IPR015020">
    <property type="entry name" value="Rv2525c-like_Glyco_Hydro-like"/>
</dbReference>
<comment type="caution">
    <text evidence="3">The sequence shown here is derived from an EMBL/GenBank/DDBJ whole genome shotgun (WGS) entry which is preliminary data.</text>
</comment>
<gene>
    <name evidence="3" type="ORF">ACFFIA_37625</name>
</gene>
<dbReference type="Pfam" id="PF08924">
    <property type="entry name" value="Rv2525c_GlyHyd-like"/>
    <property type="match status" value="1"/>
</dbReference>
<reference evidence="3 4" key="1">
    <citation type="submission" date="2024-09" db="EMBL/GenBank/DDBJ databases">
        <authorList>
            <person name="Sun Q."/>
            <person name="Mori K."/>
        </authorList>
    </citation>
    <scope>NUCLEOTIDE SEQUENCE [LARGE SCALE GENOMIC DNA]</scope>
    <source>
        <strain evidence="3 4">TBRC 3947</strain>
    </source>
</reference>
<evidence type="ECO:0000256" key="1">
    <source>
        <dbReference type="SAM" id="SignalP"/>
    </source>
</evidence>
<dbReference type="EMBL" id="JBHLUH010000081">
    <property type="protein sequence ID" value="MFC0533342.1"/>
    <property type="molecule type" value="Genomic_DNA"/>
</dbReference>
<dbReference type="Gene3D" id="3.20.20.80">
    <property type="entry name" value="Glycosidases"/>
    <property type="match status" value="1"/>
</dbReference>
<protein>
    <submittedName>
        <fullName evidence="3">DUF1906 domain-containing protein</fullName>
    </submittedName>
</protein>
<feature type="domain" description="Rv2525c-like glycoside hydrolase-like" evidence="2">
    <location>
        <begin position="206"/>
        <end position="408"/>
    </location>
</feature>
<sequence length="434" mass="45623">MRKALLGAATVALAGGIAVAVIPTASARPAPTKTVTYRGYAVTVPAAWPVVDLAKQPRACVRFDRNAVYLGRPGARQDCPARLVGTTDALLIEPLDAVSARSAGGPVLRVPAGHRSPAKLSSTVDHRVAVAVEGAGVLVTATYRTAPTAVEGILRGARVRPGAKAATLAGVARGPGTFAAAPVEVPGDFTGLGFDACTAPSSAAMDAWLSSPYRAIGVYIGGVSRGCAQPNLTAEWVARQAANGWHIFPIYVGLQAPCTTYRNRIDPAQATAQGRAAGDDAASKAAALGLARESVIIADIEYYPRGGTCSQAVLEFLSGWTRALHAQGYRSSVYSSVSAAIADLVDNYNNTAYARPDYIDFARWDGVATVEDAAIPASFWMPGRRIKQYRGDHVETHGGVAINIDSNQLDVTRHRMVTCFSGQCSQPPRTPWRR</sequence>
<dbReference type="RefSeq" id="WP_377260817.1">
    <property type="nucleotide sequence ID" value="NZ_JBHLUH010000081.1"/>
</dbReference>
<feature type="chain" id="PRO_5046358692" evidence="1">
    <location>
        <begin position="21"/>
        <end position="434"/>
    </location>
</feature>
<evidence type="ECO:0000259" key="2">
    <source>
        <dbReference type="Pfam" id="PF08924"/>
    </source>
</evidence>
<dbReference type="SUPFAM" id="SSF51445">
    <property type="entry name" value="(Trans)glycosidases"/>
    <property type="match status" value="1"/>
</dbReference>
<evidence type="ECO:0000313" key="4">
    <source>
        <dbReference type="Proteomes" id="UP001589867"/>
    </source>
</evidence>
<dbReference type="InterPro" id="IPR017853">
    <property type="entry name" value="GH"/>
</dbReference>
<evidence type="ECO:0000313" key="3">
    <source>
        <dbReference type="EMBL" id="MFC0533342.1"/>
    </source>
</evidence>
<name>A0ABV6MFX6_9ACTN</name>
<dbReference type="Proteomes" id="UP001589867">
    <property type="component" value="Unassembled WGS sequence"/>
</dbReference>
<proteinExistence type="predicted"/>